<dbReference type="Pfam" id="PF24883">
    <property type="entry name" value="NPHP3_N"/>
    <property type="match status" value="1"/>
</dbReference>
<name>A0ABR4G2B4_9EURO</name>
<gene>
    <name evidence="6" type="ORF">BJX66DRAFT_339055</name>
</gene>
<reference evidence="6 7" key="1">
    <citation type="submission" date="2024-07" db="EMBL/GenBank/DDBJ databases">
        <title>Section-level genome sequencing and comparative genomics of Aspergillus sections Usti and Cavernicolus.</title>
        <authorList>
            <consortium name="Lawrence Berkeley National Laboratory"/>
            <person name="Nybo J.L."/>
            <person name="Vesth T.C."/>
            <person name="Theobald S."/>
            <person name="Frisvad J.C."/>
            <person name="Larsen T.O."/>
            <person name="Kjaerboelling I."/>
            <person name="Rothschild-Mancinelli K."/>
            <person name="Lyhne E.K."/>
            <person name="Kogle M.E."/>
            <person name="Barry K."/>
            <person name="Clum A."/>
            <person name="Na H."/>
            <person name="Ledsgaard L."/>
            <person name="Lin J."/>
            <person name="Lipzen A."/>
            <person name="Kuo A."/>
            <person name="Riley R."/>
            <person name="Mondo S."/>
            <person name="Labutti K."/>
            <person name="Haridas S."/>
            <person name="Pangalinan J."/>
            <person name="Salamov A.A."/>
            <person name="Simmons B.A."/>
            <person name="Magnuson J.K."/>
            <person name="Chen J."/>
            <person name="Drula E."/>
            <person name="Henrissat B."/>
            <person name="Wiebenga A."/>
            <person name="Lubbers R.J."/>
            <person name="Gomes A.C."/>
            <person name="Makela M.R."/>
            <person name="Stajich J."/>
            <person name="Grigoriev I.V."/>
            <person name="Mortensen U.H."/>
            <person name="De Vries R.P."/>
            <person name="Baker S.E."/>
            <person name="Andersen M.R."/>
        </authorList>
    </citation>
    <scope>NUCLEOTIDE SEQUENCE [LARGE SCALE GENOMIC DNA]</scope>
    <source>
        <strain evidence="6 7">CBS 209.92</strain>
    </source>
</reference>
<dbReference type="InterPro" id="IPR027417">
    <property type="entry name" value="P-loop_NTPase"/>
</dbReference>
<evidence type="ECO:0000256" key="1">
    <source>
        <dbReference type="ARBA" id="ARBA00022737"/>
    </source>
</evidence>
<keyword evidence="2 3" id="KW-0040">ANK repeat</keyword>
<feature type="repeat" description="ANK" evidence="3">
    <location>
        <begin position="876"/>
        <end position="907"/>
    </location>
</feature>
<accession>A0ABR4G2B4</accession>
<dbReference type="InterPro" id="IPR002110">
    <property type="entry name" value="Ankyrin_rpt"/>
</dbReference>
<dbReference type="Pfam" id="PF13857">
    <property type="entry name" value="Ank_5"/>
    <property type="match status" value="1"/>
</dbReference>
<feature type="repeat" description="ANK" evidence="3">
    <location>
        <begin position="1796"/>
        <end position="1828"/>
    </location>
</feature>
<dbReference type="PRINTS" id="PR01415">
    <property type="entry name" value="ANKYRIN"/>
</dbReference>
<feature type="region of interest" description="Disordered" evidence="4">
    <location>
        <begin position="611"/>
        <end position="630"/>
    </location>
</feature>
<keyword evidence="1" id="KW-0677">Repeat</keyword>
<feature type="repeat" description="ANK" evidence="3">
    <location>
        <begin position="938"/>
        <end position="972"/>
    </location>
</feature>
<feature type="repeat" description="ANK" evidence="3">
    <location>
        <begin position="584"/>
        <end position="616"/>
    </location>
</feature>
<evidence type="ECO:0000256" key="4">
    <source>
        <dbReference type="SAM" id="MobiDB-lite"/>
    </source>
</evidence>
<feature type="repeat" description="ANK" evidence="3">
    <location>
        <begin position="1491"/>
        <end position="1525"/>
    </location>
</feature>
<feature type="repeat" description="ANK" evidence="3">
    <location>
        <begin position="518"/>
        <end position="550"/>
    </location>
</feature>
<dbReference type="InterPro" id="IPR007111">
    <property type="entry name" value="NACHT_NTPase"/>
</dbReference>
<dbReference type="SMART" id="SM00248">
    <property type="entry name" value="ANK"/>
    <property type="match status" value="21"/>
</dbReference>
<dbReference type="SUPFAM" id="SSF48403">
    <property type="entry name" value="Ankyrin repeat"/>
    <property type="match status" value="6"/>
</dbReference>
<dbReference type="Pfam" id="PF00023">
    <property type="entry name" value="Ank"/>
    <property type="match status" value="2"/>
</dbReference>
<evidence type="ECO:0000259" key="5">
    <source>
        <dbReference type="PROSITE" id="PS50837"/>
    </source>
</evidence>
<dbReference type="InterPro" id="IPR036770">
    <property type="entry name" value="Ankyrin_rpt-contain_sf"/>
</dbReference>
<dbReference type="Proteomes" id="UP001610563">
    <property type="component" value="Unassembled WGS sequence"/>
</dbReference>
<dbReference type="InterPro" id="IPR054471">
    <property type="entry name" value="GPIID_WHD"/>
</dbReference>
<dbReference type="EMBL" id="JBFTWV010000061">
    <property type="protein sequence ID" value="KAL2793147.1"/>
    <property type="molecule type" value="Genomic_DNA"/>
</dbReference>
<dbReference type="Pfam" id="PF12796">
    <property type="entry name" value="Ank_2"/>
    <property type="match status" value="3"/>
</dbReference>
<dbReference type="PANTHER" id="PTHR24123">
    <property type="entry name" value="ANKYRIN REPEAT-CONTAINING"/>
    <property type="match status" value="1"/>
</dbReference>
<feature type="repeat" description="ANK" evidence="3">
    <location>
        <begin position="551"/>
        <end position="583"/>
    </location>
</feature>
<comment type="caution">
    <text evidence="6">The sequence shown here is derived from an EMBL/GenBank/DDBJ whole genome shotgun (WGS) entry which is preliminary data.</text>
</comment>
<dbReference type="InterPro" id="IPR051165">
    <property type="entry name" value="Multifunctional_ANK_Repeat"/>
</dbReference>
<dbReference type="PROSITE" id="PS50297">
    <property type="entry name" value="ANK_REP_REGION"/>
    <property type="match status" value="5"/>
</dbReference>
<feature type="domain" description="NACHT" evidence="5">
    <location>
        <begin position="74"/>
        <end position="218"/>
    </location>
</feature>
<sequence length="1997" mass="222243">MEEDDFVVVDPNEVPPSTEISPELAATTKWLEPTAYVGESSELQQHLNWLVPGTGEWIKQTTEFSQWQTSPSHGALWIKAIAGAGKSVLVARLVSLLQQQSKAQGIPVLFFFFRQIVVANHGPHSLVRDWLAQLLGYSPSLQETLKDLRSRTSRIQDVAFNELWHILFDTLGSLKKVYCVVDALDELDANHTSDFLPRLVALGQLVPDRVKLIMSSRPLPHIQKVLSDASVLEIRLENTQVNKDIAIFVDYRLRQAQPNLSDRVLAEIKQAVGNRVHPSFLYARLLLNELIEKHCAEDWSDDSVRQSLVAIPASLEDLYTHMLAEHSRKASVPQDRQVLILKLVTHATRPLRLLEIATVLDFLSLGSGSDDTYPDTKAMTRMSCGPLLEILEDETVAIIHHSLTEFLTDPVRTDAGPQAFPMIDSLETHRLMAEICLKYLSALKSDTADSELPKDLKRAQMKHPFTDYAAKTWFDHTRRIPELDEDFLALLADLVRPENTSFSAWTSTVMKLKDFEVPTVTPLHAAAWAGMANYVNKLLATGMDPNVSTKLDTTPLAMAAQNGHAEVVKLLLLYGAAPDEPDFYGMKPLHYAARANHHAVVEALMEVNISPTTPKTKDPTPRPCGNAPTSVGHTPLQYACSAGAIESVRAMMPHFTEKDAWHAIEHSIASSRDQLVELVVTFPGLSFDSERGHSALFRAIEKVNFPITQLLLKMGCDPTWKSKRSNIIYIPRRWEPAKSALLALTKSRDRFDLHDARSDAILERCLDLLLSAGCTVDSSDLKAFVTKGLPGVEKLLQHGASVEPVTPGGDTPLHHYRPEKHSQRTLDALMRHGARWAVARKSDGKTPLHTCLEDHYRLDVDLLAPYITNWNIPDANGNTPLHLLKKRSESNVRKLVDLGADPNSRNHAGQTPLHLCRSKNDIKAFVAAGAGLESRDVKGRTILLISVRDGYGDEERVKHLLAYGANVHAVDFEGNGVLSHAIRSRGGENLWEPLLSAGADPLQRNYRGDTLFHRFVERSLKSYHNISNNRVLERLLQHKELSPIAQNHAGHTILHLRCRQPPSYGGSKSLHEENLFERFPPGTIEALLEIQDNEGRRPIHDAVATSEYLVAWLIDKGATLAALTHAQQNTLHIAAISKQSNTMGLLLETLTISQRNDLLNQQDNEGKTPLFYACLSGHLETVSLLLEAGADMQILDSNGESPLHACAYFKATPSLPARNQRNSPDAAVHQPKETFGVDGVIAALRARGASIVVRDSLGRMPSAMAVEYKNEAMVAALLEDTEREILQSAPQGHPRVIDRITPEALILAARHASEGSVVDALSDLKDYDAVSTCRRLMNVGAHKAIEKMASRGLCLIRPGQDSPYCRPPEDFLYDVVNWGLCNLFETLGKMRGDHKWIDGVPGEPRESRTLEPFLLYAVRRKTPSMDFLKAIVETFHADVNIQRQEYYKRENRIKPSASAIGILAAGDYWWQTEGIRYLLQHGANPDLCDAKGESPLHVALKGGYRRHQMVKILLEGGANPNLVDEQGNTPLGLAAGNSELVRLLLNHGAEIHQGSNPILFSAITKEDVDTVRVILDAGIDCNKPFTEPQQSRELTEPEEPSVYEQVYGERRCRFWDEEKKKEKNLLLCRPLHYACRARLSVAEGKGEPHEIVKLLLAHGASPFLNTGPGDTRDIIIHDIIRQRGIFEPLLQHTDLDQEQRDGNGRTLFLAACTERKLDGLTGRRARLGPPGAIRQLCEMGADMTAQDSSGDNAIHLLLRASQEGKEYVQTNAEAWSETISFVLDRKPDIIKQRNNKGYTPFHTAAANHAFTLVDLLIERGSDPLQPDPNGNTILHHLATYMYKNERSGFLPQMATFISLGLDINGRNNDGETPLLKYISCAKGDHGIFKRLSVIEKFIEIGGDIFTQNNAGETILHVIARASLAARDEFYNFPSRYEKIEENEKEGAFKYFMAKGLDPFKEDNRQRTAVDVAAAYGKDGILALFQKGNERQSKVDKA</sequence>
<dbReference type="Pfam" id="PF22939">
    <property type="entry name" value="WHD_GPIID"/>
    <property type="match status" value="1"/>
</dbReference>
<feature type="repeat" description="ANK" evidence="3">
    <location>
        <begin position="1165"/>
        <end position="1197"/>
    </location>
</feature>
<dbReference type="PANTHER" id="PTHR24123:SF33">
    <property type="entry name" value="PROTEIN HOS4"/>
    <property type="match status" value="1"/>
</dbReference>
<proteinExistence type="predicted"/>
<evidence type="ECO:0000256" key="3">
    <source>
        <dbReference type="PROSITE-ProRule" id="PRU00023"/>
    </source>
</evidence>
<dbReference type="Gene3D" id="3.40.50.300">
    <property type="entry name" value="P-loop containing nucleotide triphosphate hydrolases"/>
    <property type="match status" value="1"/>
</dbReference>
<dbReference type="PROSITE" id="PS50837">
    <property type="entry name" value="NACHT"/>
    <property type="match status" value="1"/>
</dbReference>
<keyword evidence="7" id="KW-1185">Reference proteome</keyword>
<dbReference type="Gene3D" id="1.25.40.20">
    <property type="entry name" value="Ankyrin repeat-containing domain"/>
    <property type="match status" value="7"/>
</dbReference>
<protein>
    <submittedName>
        <fullName evidence="6">Ankyrin repeat-containing domain protein</fullName>
    </submittedName>
</protein>
<evidence type="ECO:0000313" key="7">
    <source>
        <dbReference type="Proteomes" id="UP001610563"/>
    </source>
</evidence>
<dbReference type="SUPFAM" id="SSF52540">
    <property type="entry name" value="P-loop containing nucleoside triphosphate hydrolases"/>
    <property type="match status" value="1"/>
</dbReference>
<dbReference type="PROSITE" id="PS50088">
    <property type="entry name" value="ANK_REPEAT"/>
    <property type="match status" value="8"/>
</dbReference>
<evidence type="ECO:0000313" key="6">
    <source>
        <dbReference type="EMBL" id="KAL2793147.1"/>
    </source>
</evidence>
<evidence type="ECO:0000256" key="2">
    <source>
        <dbReference type="ARBA" id="ARBA00023043"/>
    </source>
</evidence>
<dbReference type="InterPro" id="IPR056884">
    <property type="entry name" value="NPHP3-like_N"/>
</dbReference>
<organism evidence="6 7">
    <name type="scientific">Aspergillus keveii</name>
    <dbReference type="NCBI Taxonomy" id="714993"/>
    <lineage>
        <taxon>Eukaryota</taxon>
        <taxon>Fungi</taxon>
        <taxon>Dikarya</taxon>
        <taxon>Ascomycota</taxon>
        <taxon>Pezizomycotina</taxon>
        <taxon>Eurotiomycetes</taxon>
        <taxon>Eurotiomycetidae</taxon>
        <taxon>Eurotiales</taxon>
        <taxon>Aspergillaceae</taxon>
        <taxon>Aspergillus</taxon>
        <taxon>Aspergillus subgen. Nidulantes</taxon>
    </lineage>
</organism>